<evidence type="ECO:0000313" key="1">
    <source>
        <dbReference type="EMBL" id="MPC94930.1"/>
    </source>
</evidence>
<organism evidence="1 2">
    <name type="scientific">Portunus trituberculatus</name>
    <name type="common">Swimming crab</name>
    <name type="synonym">Neptunus trituberculatus</name>
    <dbReference type="NCBI Taxonomy" id="210409"/>
    <lineage>
        <taxon>Eukaryota</taxon>
        <taxon>Metazoa</taxon>
        <taxon>Ecdysozoa</taxon>
        <taxon>Arthropoda</taxon>
        <taxon>Crustacea</taxon>
        <taxon>Multicrustacea</taxon>
        <taxon>Malacostraca</taxon>
        <taxon>Eumalacostraca</taxon>
        <taxon>Eucarida</taxon>
        <taxon>Decapoda</taxon>
        <taxon>Pleocyemata</taxon>
        <taxon>Brachyura</taxon>
        <taxon>Eubrachyura</taxon>
        <taxon>Portunoidea</taxon>
        <taxon>Portunidae</taxon>
        <taxon>Portuninae</taxon>
        <taxon>Portunus</taxon>
    </lineage>
</organism>
<dbReference type="EMBL" id="VSRR010100338">
    <property type="protein sequence ID" value="MPC94930.1"/>
    <property type="molecule type" value="Genomic_DNA"/>
</dbReference>
<gene>
    <name evidence="1" type="ORF">E2C01_090121</name>
</gene>
<comment type="caution">
    <text evidence="1">The sequence shown here is derived from an EMBL/GenBank/DDBJ whole genome shotgun (WGS) entry which is preliminary data.</text>
</comment>
<evidence type="ECO:0000313" key="2">
    <source>
        <dbReference type="Proteomes" id="UP000324222"/>
    </source>
</evidence>
<name>A0A5B7JDU8_PORTR</name>
<dbReference type="Proteomes" id="UP000324222">
    <property type="component" value="Unassembled WGS sequence"/>
</dbReference>
<keyword evidence="2" id="KW-1185">Reference proteome</keyword>
<dbReference type="AlphaFoldDB" id="A0A5B7JDU8"/>
<proteinExistence type="predicted"/>
<reference evidence="1 2" key="1">
    <citation type="submission" date="2019-05" db="EMBL/GenBank/DDBJ databases">
        <title>Another draft genome of Portunus trituberculatus and its Hox gene families provides insights of decapod evolution.</title>
        <authorList>
            <person name="Jeong J.-H."/>
            <person name="Song I."/>
            <person name="Kim S."/>
            <person name="Choi T."/>
            <person name="Kim D."/>
            <person name="Ryu S."/>
            <person name="Kim W."/>
        </authorList>
    </citation>
    <scope>NUCLEOTIDE SEQUENCE [LARGE SCALE GENOMIC DNA]</scope>
    <source>
        <tissue evidence="1">Muscle</tissue>
    </source>
</reference>
<protein>
    <submittedName>
        <fullName evidence="1">Uncharacterized protein</fullName>
    </submittedName>
</protein>
<sequence length="90" mass="10380">MAGAAPRSATTYYLVRTSIIVANRATLTNWIVCYLLGMTALCQAQRCNNGTEYYCHLVLARRRHLSHGQQCTEWRRQLVRHVTIKLTTKR</sequence>
<accession>A0A5B7JDU8</accession>